<dbReference type="CDD" id="cd03768">
    <property type="entry name" value="SR_ResInv"/>
    <property type="match status" value="1"/>
</dbReference>
<dbReference type="OrthoDB" id="9800103at2"/>
<dbReference type="SMART" id="SM00857">
    <property type="entry name" value="Resolvase"/>
    <property type="match status" value="1"/>
</dbReference>
<dbReference type="InterPro" id="IPR006118">
    <property type="entry name" value="Recombinase_CS"/>
</dbReference>
<dbReference type="Gene3D" id="3.40.50.1390">
    <property type="entry name" value="Resolvase, N-terminal catalytic domain"/>
    <property type="match status" value="1"/>
</dbReference>
<dbReference type="InterPro" id="IPR050639">
    <property type="entry name" value="SSR_resolvase"/>
</dbReference>
<evidence type="ECO:0000256" key="1">
    <source>
        <dbReference type="ARBA" id="ARBA00009913"/>
    </source>
</evidence>
<gene>
    <name evidence="7" type="ORF">TH30_09715</name>
</gene>
<sequence length="185" mass="20693">MLVGYARTSTLDQKASIEGQVRDLIDLGCEKVFKEQVSSVDVKNRDQLALALDFIREGDTLVVTKLDRLARSTAHLVDIMQTIETKKAGLRIVDLGIDTGTATGRLMLNVVSAIAQFEREIMLERQREGIEKARREGKYKGRPSEIDPKTVRSMMQEGINPTSIARRLGISRSSVYRVLEKTGED</sequence>
<proteinExistence type="inferred from homology"/>
<dbReference type="AlphaFoldDB" id="A0A367WXJ0"/>
<dbReference type="InterPro" id="IPR006120">
    <property type="entry name" value="Resolvase_HTH_dom"/>
</dbReference>
<keyword evidence="3" id="KW-0238">DNA-binding</keyword>
<evidence type="ECO:0000256" key="5">
    <source>
        <dbReference type="PIRSR" id="PIRSR606118-50"/>
    </source>
</evidence>
<dbReference type="EMBL" id="JPWI01000005">
    <property type="protein sequence ID" value="RCK46097.1"/>
    <property type="molecule type" value="Genomic_DNA"/>
</dbReference>
<dbReference type="RefSeq" id="WP_114097843.1">
    <property type="nucleotide sequence ID" value="NZ_JPWI01000005.1"/>
</dbReference>
<accession>A0A367WXJ0</accession>
<dbReference type="InterPro" id="IPR006119">
    <property type="entry name" value="Resolv_N"/>
</dbReference>
<dbReference type="SUPFAM" id="SSF46689">
    <property type="entry name" value="Homeodomain-like"/>
    <property type="match status" value="1"/>
</dbReference>
<keyword evidence="2" id="KW-0229">DNA integration</keyword>
<evidence type="ECO:0000256" key="3">
    <source>
        <dbReference type="ARBA" id="ARBA00023125"/>
    </source>
</evidence>
<dbReference type="GO" id="GO:0015074">
    <property type="term" value="P:DNA integration"/>
    <property type="evidence" value="ECO:0007669"/>
    <property type="project" value="UniProtKB-KW"/>
</dbReference>
<evidence type="ECO:0000313" key="7">
    <source>
        <dbReference type="EMBL" id="RCK46097.1"/>
    </source>
</evidence>
<evidence type="ECO:0000256" key="2">
    <source>
        <dbReference type="ARBA" id="ARBA00022908"/>
    </source>
</evidence>
<comment type="caution">
    <text evidence="7">The sequence shown here is derived from an EMBL/GenBank/DDBJ whole genome shotgun (WGS) entry which is preliminary data.</text>
</comment>
<dbReference type="Gene3D" id="1.10.10.60">
    <property type="entry name" value="Homeodomain-like"/>
    <property type="match status" value="1"/>
</dbReference>
<dbReference type="PANTHER" id="PTHR30461">
    <property type="entry name" value="DNA-INVERTASE FROM LAMBDOID PROPHAGE"/>
    <property type="match status" value="1"/>
</dbReference>
<feature type="domain" description="Resolvase/invertase-type recombinase catalytic" evidence="6">
    <location>
        <begin position="1"/>
        <end position="137"/>
    </location>
</feature>
<keyword evidence="4" id="KW-0233">DNA recombination</keyword>
<dbReference type="GO" id="GO:0003677">
    <property type="term" value="F:DNA binding"/>
    <property type="evidence" value="ECO:0007669"/>
    <property type="project" value="UniProtKB-KW"/>
</dbReference>
<dbReference type="SUPFAM" id="SSF53041">
    <property type="entry name" value="Resolvase-like"/>
    <property type="match status" value="1"/>
</dbReference>
<name>A0A367WXJ0_9PROT</name>
<dbReference type="InterPro" id="IPR009057">
    <property type="entry name" value="Homeodomain-like_sf"/>
</dbReference>
<evidence type="ECO:0000256" key="4">
    <source>
        <dbReference type="ARBA" id="ARBA00023172"/>
    </source>
</evidence>
<comment type="similarity">
    <text evidence="1">Belongs to the site-specific recombinase resolvase family.</text>
</comment>
<protein>
    <submittedName>
        <fullName evidence="7">DNA invertase</fullName>
    </submittedName>
</protein>
<dbReference type="InterPro" id="IPR036162">
    <property type="entry name" value="Resolvase-like_N_sf"/>
</dbReference>
<organism evidence="7 8">
    <name type="scientific">Thalassospira profundimaris</name>
    <dbReference type="NCBI Taxonomy" id="502049"/>
    <lineage>
        <taxon>Bacteria</taxon>
        <taxon>Pseudomonadati</taxon>
        <taxon>Pseudomonadota</taxon>
        <taxon>Alphaproteobacteria</taxon>
        <taxon>Rhodospirillales</taxon>
        <taxon>Thalassospiraceae</taxon>
        <taxon>Thalassospira</taxon>
    </lineage>
</organism>
<dbReference type="PANTHER" id="PTHR30461:SF26">
    <property type="entry name" value="RESOLVASE HOMOLOG YNEB"/>
    <property type="match status" value="1"/>
</dbReference>
<dbReference type="Pfam" id="PF02796">
    <property type="entry name" value="HTH_7"/>
    <property type="match status" value="1"/>
</dbReference>
<evidence type="ECO:0000259" key="6">
    <source>
        <dbReference type="PROSITE" id="PS51736"/>
    </source>
</evidence>
<evidence type="ECO:0000313" key="8">
    <source>
        <dbReference type="Proteomes" id="UP000252255"/>
    </source>
</evidence>
<dbReference type="PROSITE" id="PS51736">
    <property type="entry name" value="RECOMBINASES_3"/>
    <property type="match status" value="1"/>
</dbReference>
<dbReference type="PROSITE" id="PS00398">
    <property type="entry name" value="RECOMBINASES_2"/>
    <property type="match status" value="1"/>
</dbReference>
<reference evidence="7 8" key="1">
    <citation type="submission" date="2014-07" db="EMBL/GenBank/DDBJ databases">
        <title>Draft genome sequence of Thalassospira profundimaris PR54-5.</title>
        <authorList>
            <person name="Lai Q."/>
            <person name="Shao Z."/>
        </authorList>
    </citation>
    <scope>NUCLEOTIDE SEQUENCE [LARGE SCALE GENOMIC DNA]</scope>
    <source>
        <strain evidence="7 8">PR54-5</strain>
    </source>
</reference>
<dbReference type="Proteomes" id="UP000252255">
    <property type="component" value="Unassembled WGS sequence"/>
</dbReference>
<dbReference type="GO" id="GO:0000150">
    <property type="term" value="F:DNA strand exchange activity"/>
    <property type="evidence" value="ECO:0007669"/>
    <property type="project" value="InterPro"/>
</dbReference>
<feature type="active site" description="O-(5'-phospho-DNA)-serine intermediate" evidence="5">
    <location>
        <position position="9"/>
    </location>
</feature>
<dbReference type="Pfam" id="PF00239">
    <property type="entry name" value="Resolvase"/>
    <property type="match status" value="1"/>
</dbReference>